<feature type="compositionally biased region" description="Basic and acidic residues" evidence="1">
    <location>
        <begin position="8"/>
        <end position="24"/>
    </location>
</feature>
<dbReference type="InParanoid" id="A0A165CDK9"/>
<gene>
    <name evidence="2" type="ORF">EXIGLDRAFT_702756</name>
</gene>
<feature type="region of interest" description="Disordered" evidence="1">
    <location>
        <begin position="1"/>
        <end position="32"/>
    </location>
</feature>
<feature type="region of interest" description="Disordered" evidence="1">
    <location>
        <begin position="261"/>
        <end position="291"/>
    </location>
</feature>
<protein>
    <submittedName>
        <fullName evidence="2">Uncharacterized protein</fullName>
    </submittedName>
</protein>
<evidence type="ECO:0000313" key="3">
    <source>
        <dbReference type="Proteomes" id="UP000077266"/>
    </source>
</evidence>
<sequence>MTLNTGEHTLDATSKRKTIRDGPRELQGTPRKWYRPHYVDKATQTDRRACSFEDTGVQTTLHPVTIIELQHQTSPLKPTDLIHKSPGRSGRGTDSRRTFPSHGETLKSVAHVRITPGQLANSNDVEAQLLPHAPSHSPSQAHSAIVSELRVASFSTPAAEGDCREPAPLLSTNHEHRYGGASISRAGLLEPCPTLNFSSGAGDPHTVLPARDLPGDAETPSTRGPVAGLRDVTEELDDVLRATAHTLPISPSSVPRLQVESAPAHDRGGATLTKDTPVEPPTGAAYSAADGSTLASNKQTTLLDDEYILDAGSETSEHYADLAPEMAFFLDISSPPAFETTFLRDEVKDDDAMLVAGTAHVPKPNGARALVDENREAYGGPLADTYEDSQDGCAFATSRDIVACALAGVNGDALLFGDRVYGPVTP</sequence>
<proteinExistence type="predicted"/>
<evidence type="ECO:0000313" key="2">
    <source>
        <dbReference type="EMBL" id="KZV82276.1"/>
    </source>
</evidence>
<evidence type="ECO:0000256" key="1">
    <source>
        <dbReference type="SAM" id="MobiDB-lite"/>
    </source>
</evidence>
<dbReference type="AlphaFoldDB" id="A0A165CDK9"/>
<keyword evidence="3" id="KW-1185">Reference proteome</keyword>
<name>A0A165CDK9_EXIGL</name>
<feature type="region of interest" description="Disordered" evidence="1">
    <location>
        <begin position="77"/>
        <end position="101"/>
    </location>
</feature>
<dbReference type="EMBL" id="KV426334">
    <property type="protein sequence ID" value="KZV82276.1"/>
    <property type="molecule type" value="Genomic_DNA"/>
</dbReference>
<dbReference type="Proteomes" id="UP000077266">
    <property type="component" value="Unassembled WGS sequence"/>
</dbReference>
<organism evidence="2 3">
    <name type="scientific">Exidia glandulosa HHB12029</name>
    <dbReference type="NCBI Taxonomy" id="1314781"/>
    <lineage>
        <taxon>Eukaryota</taxon>
        <taxon>Fungi</taxon>
        <taxon>Dikarya</taxon>
        <taxon>Basidiomycota</taxon>
        <taxon>Agaricomycotina</taxon>
        <taxon>Agaricomycetes</taxon>
        <taxon>Auriculariales</taxon>
        <taxon>Exidiaceae</taxon>
        <taxon>Exidia</taxon>
    </lineage>
</organism>
<accession>A0A165CDK9</accession>
<reference evidence="2 3" key="1">
    <citation type="journal article" date="2016" name="Mol. Biol. Evol.">
        <title>Comparative Genomics of Early-Diverging Mushroom-Forming Fungi Provides Insights into the Origins of Lignocellulose Decay Capabilities.</title>
        <authorList>
            <person name="Nagy L.G."/>
            <person name="Riley R."/>
            <person name="Tritt A."/>
            <person name="Adam C."/>
            <person name="Daum C."/>
            <person name="Floudas D."/>
            <person name="Sun H."/>
            <person name="Yadav J.S."/>
            <person name="Pangilinan J."/>
            <person name="Larsson K.H."/>
            <person name="Matsuura K."/>
            <person name="Barry K."/>
            <person name="Labutti K."/>
            <person name="Kuo R."/>
            <person name="Ohm R.A."/>
            <person name="Bhattacharya S.S."/>
            <person name="Shirouzu T."/>
            <person name="Yoshinaga Y."/>
            <person name="Martin F.M."/>
            <person name="Grigoriev I.V."/>
            <person name="Hibbett D.S."/>
        </authorList>
    </citation>
    <scope>NUCLEOTIDE SEQUENCE [LARGE SCALE GENOMIC DNA]</scope>
    <source>
        <strain evidence="2 3">HHB12029</strain>
    </source>
</reference>